<keyword evidence="5" id="KW-0472">Membrane</keyword>
<feature type="transmembrane region" description="Helical" evidence="5">
    <location>
        <begin position="482"/>
        <end position="505"/>
    </location>
</feature>
<dbReference type="GO" id="GO:0015020">
    <property type="term" value="F:glucuronosyltransferase activity"/>
    <property type="evidence" value="ECO:0007669"/>
    <property type="project" value="UniProtKB-EC"/>
</dbReference>
<dbReference type="InterPro" id="IPR035595">
    <property type="entry name" value="UDP_glycos_trans_CS"/>
</dbReference>
<keyword evidence="5" id="KW-0812">Transmembrane</keyword>
<proteinExistence type="inferred from homology"/>
<keyword evidence="2 4" id="KW-0328">Glycosyltransferase</keyword>
<dbReference type="EMBL" id="HBUE01176872">
    <property type="protein sequence ID" value="CAG6518248.1"/>
    <property type="molecule type" value="Transcribed_RNA"/>
</dbReference>
<dbReference type="PANTHER" id="PTHR48043">
    <property type="entry name" value="EG:EG0003.4 PROTEIN-RELATED"/>
    <property type="match status" value="1"/>
</dbReference>
<dbReference type="PANTHER" id="PTHR48043:SF159">
    <property type="entry name" value="EG:EG0003.4 PROTEIN-RELATED"/>
    <property type="match status" value="1"/>
</dbReference>
<dbReference type="SUPFAM" id="SSF53756">
    <property type="entry name" value="UDP-Glycosyltransferase/glycogen phosphorylase"/>
    <property type="match status" value="1"/>
</dbReference>
<dbReference type="InterPro" id="IPR002213">
    <property type="entry name" value="UDP_glucos_trans"/>
</dbReference>
<dbReference type="Gene3D" id="3.40.50.2000">
    <property type="entry name" value="Glycogen Phosphorylase B"/>
    <property type="match status" value="2"/>
</dbReference>
<dbReference type="FunFam" id="3.40.50.2000:FF:000050">
    <property type="entry name" value="UDP-glucuronosyltransferase"/>
    <property type="match status" value="1"/>
</dbReference>
<name>A0A8D8GSW3_CULPI</name>
<evidence type="ECO:0000256" key="5">
    <source>
        <dbReference type="RuleBase" id="RU362059"/>
    </source>
</evidence>
<evidence type="ECO:0000256" key="3">
    <source>
        <dbReference type="ARBA" id="ARBA00022679"/>
    </source>
</evidence>
<dbReference type="EC" id="2.4.1.17" evidence="5"/>
<accession>A0A8D8GSW3</accession>
<evidence type="ECO:0000256" key="2">
    <source>
        <dbReference type="ARBA" id="ARBA00022676"/>
    </source>
</evidence>
<dbReference type="Pfam" id="PF00201">
    <property type="entry name" value="UDPGT"/>
    <property type="match status" value="1"/>
</dbReference>
<sequence length="522" mass="58866">MNGRGIFTLVTIGLVGYASGARILGILPMGAKSHNIIGAAYMKALAAAGHEVTVVSPYTLKSPPKNYRDIELTGMLEAMDDQEQNLFNYKGSGIGSFFIMMYVLYGKLPEVVGKLVLQHPNVVTLLNSNEKFDLVIVESFLTESLYGFAQHFDAPLVTYSTFGNSMWTNDLVGTPAPPSHVAHFLLSYADRMTFWERLVNTAVTILDRVVFEWYYLPKQKRFYEAGFPDARISFEDQMRNVSLVFLNQHFSVSSPRPYTPNMVEVGGIQVEKPKALPKDLQKYLDEAEHGVIYFCMGSNLKSKFFPEEKRNAFLKVFSTLKERVLWKFEDETLPNQPGNVKIQAWMPQNDILAHPKVKLFITHGGLLGTSESLTHGKPMIGIPIFGDQMMNVEKGVRAGYSYLLDYDEITEESVSKAINTVLGTPSYTKTAQLISQRFRDRPLTAQKTAVYWVEYVIRHGGAPHLRSPAMDLSLLQYKLLDVYVVLLAIIMSIAALNFYIARVILRKLFKPKKAKGKKQKRS</sequence>
<dbReference type="FunFam" id="3.40.50.2000:FF:000144">
    <property type="entry name" value="UDP-glucuronosyltransferase"/>
    <property type="match status" value="1"/>
</dbReference>
<evidence type="ECO:0000256" key="1">
    <source>
        <dbReference type="ARBA" id="ARBA00009995"/>
    </source>
</evidence>
<evidence type="ECO:0000256" key="4">
    <source>
        <dbReference type="RuleBase" id="RU003718"/>
    </source>
</evidence>
<protein>
    <recommendedName>
        <fullName evidence="5">UDP-glucuronosyltransferase</fullName>
        <ecNumber evidence="5">2.4.1.17</ecNumber>
    </recommendedName>
</protein>
<evidence type="ECO:0000313" key="6">
    <source>
        <dbReference type="EMBL" id="CAG6518248.1"/>
    </source>
</evidence>
<dbReference type="InterPro" id="IPR050271">
    <property type="entry name" value="UDP-glycosyltransferase"/>
</dbReference>
<comment type="catalytic activity">
    <reaction evidence="5">
        <text>glucuronate acceptor + UDP-alpha-D-glucuronate = acceptor beta-D-glucuronoside + UDP + H(+)</text>
        <dbReference type="Rhea" id="RHEA:21032"/>
        <dbReference type="ChEBI" id="CHEBI:15378"/>
        <dbReference type="ChEBI" id="CHEBI:58052"/>
        <dbReference type="ChEBI" id="CHEBI:58223"/>
        <dbReference type="ChEBI" id="CHEBI:132367"/>
        <dbReference type="ChEBI" id="CHEBI:132368"/>
        <dbReference type="EC" id="2.4.1.17"/>
    </reaction>
</comment>
<comment type="subcellular location">
    <subcellularLocation>
        <location evidence="5">Membrane</location>
        <topology evidence="5">Single-pass membrane protein</topology>
    </subcellularLocation>
</comment>
<dbReference type="PROSITE" id="PS00375">
    <property type="entry name" value="UDPGT"/>
    <property type="match status" value="1"/>
</dbReference>
<organism evidence="6">
    <name type="scientific">Culex pipiens</name>
    <name type="common">House mosquito</name>
    <dbReference type="NCBI Taxonomy" id="7175"/>
    <lineage>
        <taxon>Eukaryota</taxon>
        <taxon>Metazoa</taxon>
        <taxon>Ecdysozoa</taxon>
        <taxon>Arthropoda</taxon>
        <taxon>Hexapoda</taxon>
        <taxon>Insecta</taxon>
        <taxon>Pterygota</taxon>
        <taxon>Neoptera</taxon>
        <taxon>Endopterygota</taxon>
        <taxon>Diptera</taxon>
        <taxon>Nematocera</taxon>
        <taxon>Culicoidea</taxon>
        <taxon>Culicidae</taxon>
        <taxon>Culicinae</taxon>
        <taxon>Culicini</taxon>
        <taxon>Culex</taxon>
        <taxon>Culex</taxon>
    </lineage>
</organism>
<dbReference type="GO" id="GO:0016020">
    <property type="term" value="C:membrane"/>
    <property type="evidence" value="ECO:0007669"/>
    <property type="project" value="UniProtKB-SubCell"/>
</dbReference>
<keyword evidence="5" id="KW-1133">Transmembrane helix</keyword>
<dbReference type="EMBL" id="HBUE01282384">
    <property type="protein sequence ID" value="CAG6569780.1"/>
    <property type="molecule type" value="Transcribed_RNA"/>
</dbReference>
<keyword evidence="3 4" id="KW-0808">Transferase</keyword>
<comment type="similarity">
    <text evidence="1 4">Belongs to the UDP-glycosyltransferase family.</text>
</comment>
<dbReference type="AlphaFoldDB" id="A0A8D8GSW3"/>
<dbReference type="CDD" id="cd03784">
    <property type="entry name" value="GT1_Gtf-like"/>
    <property type="match status" value="1"/>
</dbReference>
<reference evidence="6" key="1">
    <citation type="submission" date="2021-05" db="EMBL/GenBank/DDBJ databases">
        <authorList>
            <person name="Alioto T."/>
            <person name="Alioto T."/>
            <person name="Gomez Garrido J."/>
        </authorList>
    </citation>
    <scope>NUCLEOTIDE SEQUENCE</scope>
</reference>